<feature type="domain" description="HTH marR-type" evidence="4">
    <location>
        <begin position="1"/>
        <end position="142"/>
    </location>
</feature>
<dbReference type="PRINTS" id="PR00598">
    <property type="entry name" value="HTHMARR"/>
</dbReference>
<dbReference type="STRING" id="1123282.SAMN02745823_01539"/>
<protein>
    <submittedName>
        <fullName evidence="5">DNA-binding transcriptional regulator, MarR family</fullName>
    </submittedName>
</protein>
<dbReference type="PROSITE" id="PS50995">
    <property type="entry name" value="HTH_MARR_2"/>
    <property type="match status" value="1"/>
</dbReference>
<accession>A0A1M5X324</accession>
<evidence type="ECO:0000256" key="2">
    <source>
        <dbReference type="ARBA" id="ARBA00023125"/>
    </source>
</evidence>
<dbReference type="CDD" id="cd00090">
    <property type="entry name" value="HTH_ARSR"/>
    <property type="match status" value="1"/>
</dbReference>
<reference evidence="5 6" key="1">
    <citation type="submission" date="2016-11" db="EMBL/GenBank/DDBJ databases">
        <authorList>
            <person name="Jaros S."/>
            <person name="Januszkiewicz K."/>
            <person name="Wedrychowicz H."/>
        </authorList>
    </citation>
    <scope>NUCLEOTIDE SEQUENCE [LARGE SCALE GENOMIC DNA]</scope>
    <source>
        <strain evidence="5 6">DSM 10068</strain>
    </source>
</reference>
<evidence type="ECO:0000259" key="4">
    <source>
        <dbReference type="PROSITE" id="PS50995"/>
    </source>
</evidence>
<name>A0A1M5X324_9FIRM</name>
<dbReference type="PANTHER" id="PTHR42756:SF1">
    <property type="entry name" value="TRANSCRIPTIONAL REPRESSOR OF EMRAB OPERON"/>
    <property type="match status" value="1"/>
</dbReference>
<dbReference type="PANTHER" id="PTHR42756">
    <property type="entry name" value="TRANSCRIPTIONAL REGULATOR, MARR"/>
    <property type="match status" value="1"/>
</dbReference>
<keyword evidence="3" id="KW-0804">Transcription</keyword>
<dbReference type="AlphaFoldDB" id="A0A1M5X324"/>
<dbReference type="SMART" id="SM00347">
    <property type="entry name" value="HTH_MARR"/>
    <property type="match status" value="1"/>
</dbReference>
<keyword evidence="2 5" id="KW-0238">DNA-binding</keyword>
<evidence type="ECO:0000256" key="3">
    <source>
        <dbReference type="ARBA" id="ARBA00023163"/>
    </source>
</evidence>
<organism evidence="5 6">
    <name type="scientific">Sporobacter termitidis DSM 10068</name>
    <dbReference type="NCBI Taxonomy" id="1123282"/>
    <lineage>
        <taxon>Bacteria</taxon>
        <taxon>Bacillati</taxon>
        <taxon>Bacillota</taxon>
        <taxon>Clostridia</taxon>
        <taxon>Eubacteriales</taxon>
        <taxon>Oscillospiraceae</taxon>
        <taxon>Sporobacter</taxon>
    </lineage>
</organism>
<dbReference type="GO" id="GO:0003700">
    <property type="term" value="F:DNA-binding transcription factor activity"/>
    <property type="evidence" value="ECO:0007669"/>
    <property type="project" value="InterPro"/>
</dbReference>
<dbReference type="Pfam" id="PF01047">
    <property type="entry name" value="MarR"/>
    <property type="match status" value="1"/>
</dbReference>
<dbReference type="InterPro" id="IPR011991">
    <property type="entry name" value="ArsR-like_HTH"/>
</dbReference>
<evidence type="ECO:0000313" key="6">
    <source>
        <dbReference type="Proteomes" id="UP000183995"/>
    </source>
</evidence>
<keyword evidence="1" id="KW-0805">Transcription regulation</keyword>
<dbReference type="InterPro" id="IPR000835">
    <property type="entry name" value="HTH_MarR-typ"/>
</dbReference>
<keyword evidence="6" id="KW-1185">Reference proteome</keyword>
<evidence type="ECO:0000256" key="1">
    <source>
        <dbReference type="ARBA" id="ARBA00023015"/>
    </source>
</evidence>
<gene>
    <name evidence="5" type="ORF">SAMN02745823_01539</name>
</gene>
<dbReference type="EMBL" id="FQXV01000004">
    <property type="protein sequence ID" value="SHH93904.1"/>
    <property type="molecule type" value="Genomic_DNA"/>
</dbReference>
<dbReference type="Gene3D" id="1.10.10.10">
    <property type="entry name" value="Winged helix-like DNA-binding domain superfamily/Winged helix DNA-binding domain"/>
    <property type="match status" value="1"/>
</dbReference>
<dbReference type="Proteomes" id="UP000183995">
    <property type="component" value="Unassembled WGS sequence"/>
</dbReference>
<dbReference type="InterPro" id="IPR036388">
    <property type="entry name" value="WH-like_DNA-bd_sf"/>
</dbReference>
<proteinExistence type="predicted"/>
<evidence type="ECO:0000313" key="5">
    <source>
        <dbReference type="EMBL" id="SHH93904.1"/>
    </source>
</evidence>
<dbReference type="SUPFAM" id="SSF46785">
    <property type="entry name" value="Winged helix' DNA-binding domain"/>
    <property type="match status" value="1"/>
</dbReference>
<dbReference type="InterPro" id="IPR036390">
    <property type="entry name" value="WH_DNA-bd_sf"/>
</dbReference>
<dbReference type="GO" id="GO:0003677">
    <property type="term" value="F:DNA binding"/>
    <property type="evidence" value="ECO:0007669"/>
    <property type="project" value="UniProtKB-KW"/>
</dbReference>
<sequence>MQGFQKILNNMLMEVYHNILRVEEEFLQNNDRVNLTIREMHLIECVGMDKENGKTVSEIAEYLKVAKPSVTVAVNKLEKKGYLCKNSCHTDGRVVRVTLTREGRKIYLYHNRYHLSMIHEIEDEFGDEEQAYLIRVIGKLNKFFEKSVGAAT</sequence>